<dbReference type="KEGG" id="ccel:CCDG5_0750"/>
<dbReference type="GO" id="GO:0019808">
    <property type="term" value="F:polyamine binding"/>
    <property type="evidence" value="ECO:0007669"/>
    <property type="project" value="InterPro"/>
</dbReference>
<dbReference type="Pfam" id="PF13416">
    <property type="entry name" value="SBP_bac_8"/>
    <property type="match status" value="1"/>
</dbReference>
<dbReference type="AlphaFoldDB" id="A0A078KRZ9"/>
<dbReference type="PANTHER" id="PTHR30222">
    <property type="entry name" value="SPERMIDINE/PUTRESCINE-BINDING PERIPLASMIC PROTEIN"/>
    <property type="match status" value="1"/>
</dbReference>
<dbReference type="EMBL" id="LM995447">
    <property type="protein sequence ID" value="CDZ23879.1"/>
    <property type="molecule type" value="Genomic_DNA"/>
</dbReference>
<keyword evidence="2" id="KW-0813">Transport</keyword>
<evidence type="ECO:0000256" key="5">
    <source>
        <dbReference type="SAM" id="SignalP"/>
    </source>
</evidence>
<reference evidence="7" key="1">
    <citation type="submission" date="2014-07" db="EMBL/GenBank/DDBJ databases">
        <authorList>
            <person name="Wibberg D."/>
        </authorList>
    </citation>
    <scope>NUCLEOTIDE SEQUENCE [LARGE SCALE GENOMIC DNA]</scope>
    <source>
        <strain evidence="7">DG5</strain>
    </source>
</reference>
<evidence type="ECO:0000256" key="4">
    <source>
        <dbReference type="ARBA" id="ARBA00022764"/>
    </source>
</evidence>
<dbReference type="OrthoDB" id="9769319at2"/>
<organism evidence="6 7">
    <name type="scientific">[Clostridium] cellulosi</name>
    <dbReference type="NCBI Taxonomy" id="29343"/>
    <lineage>
        <taxon>Bacteria</taxon>
        <taxon>Bacillati</taxon>
        <taxon>Bacillota</taxon>
        <taxon>Clostridia</taxon>
        <taxon>Eubacteriales</taxon>
        <taxon>Oscillospiraceae</taxon>
        <taxon>Oscillospiraceae incertae sedis</taxon>
    </lineage>
</organism>
<evidence type="ECO:0000256" key="1">
    <source>
        <dbReference type="ARBA" id="ARBA00004418"/>
    </source>
</evidence>
<dbReference type="SUPFAM" id="SSF53850">
    <property type="entry name" value="Periplasmic binding protein-like II"/>
    <property type="match status" value="1"/>
</dbReference>
<proteinExistence type="predicted"/>
<feature type="signal peptide" evidence="5">
    <location>
        <begin position="1"/>
        <end position="21"/>
    </location>
</feature>
<name>A0A078KRZ9_9FIRM</name>
<evidence type="ECO:0000256" key="2">
    <source>
        <dbReference type="ARBA" id="ARBA00022448"/>
    </source>
</evidence>
<sequence>MKRVRIISTILALTLILGVTAAGCTKASTSKKTRQLVIANWKGYGSDTPYAINTFEKANNCKIVHQYYDSEDGLLNMLKQGGIGKIDVMLPNLGYMQRVIKQNLAEPIDLSKLKNYNDIIEDLRNQKDLRDSNGKVYGIPWVWGTTSIGYNPDKIKEKPTSIAVLWDPKYKGQIAFNDDYTCAVLSAALYLKEKDPYNPNLDKVKEVLIKAKQNSKLLWSSYDDFSKAYTSGSVILGNVWSGAATELKAEGQKIEYIYPEEGTVAWLDTWCIAKNAPNKDLAYKWIDFMTSTEFQKKFTSNPKDQPPIPANKKVFDSMTDEQKKALWVYPSVPTNLVMEKSLPDETTEKWQKLWDEVKAS</sequence>
<dbReference type="PROSITE" id="PS51257">
    <property type="entry name" value="PROKAR_LIPOPROTEIN"/>
    <property type="match status" value="1"/>
</dbReference>
<dbReference type="GO" id="GO:0042597">
    <property type="term" value="C:periplasmic space"/>
    <property type="evidence" value="ECO:0007669"/>
    <property type="project" value="UniProtKB-SubCell"/>
</dbReference>
<dbReference type="InterPro" id="IPR001188">
    <property type="entry name" value="Sperm_putr-bd"/>
</dbReference>
<keyword evidence="7" id="KW-1185">Reference proteome</keyword>
<dbReference type="Proteomes" id="UP000032431">
    <property type="component" value="Chromosome I"/>
</dbReference>
<evidence type="ECO:0000313" key="6">
    <source>
        <dbReference type="EMBL" id="CDZ23879.1"/>
    </source>
</evidence>
<keyword evidence="4" id="KW-0574">Periplasm</keyword>
<dbReference type="InterPro" id="IPR006059">
    <property type="entry name" value="SBP"/>
</dbReference>
<dbReference type="PRINTS" id="PR00909">
    <property type="entry name" value="SPERMDNBNDNG"/>
</dbReference>
<dbReference type="PATRIC" id="fig|29343.3.peg.786"/>
<accession>A0A078KRZ9</accession>
<gene>
    <name evidence="6" type="ORF">CCDG5_0750</name>
</gene>
<keyword evidence="3 5" id="KW-0732">Signal</keyword>
<dbReference type="PANTHER" id="PTHR30222:SF17">
    <property type="entry name" value="SPERMIDINE_PUTRESCINE-BINDING PERIPLASMIC PROTEIN"/>
    <property type="match status" value="1"/>
</dbReference>
<dbReference type="STRING" id="29343.CCDG5_0750"/>
<evidence type="ECO:0000256" key="3">
    <source>
        <dbReference type="ARBA" id="ARBA00022729"/>
    </source>
</evidence>
<dbReference type="GO" id="GO:0015846">
    <property type="term" value="P:polyamine transport"/>
    <property type="evidence" value="ECO:0007669"/>
    <property type="project" value="InterPro"/>
</dbReference>
<dbReference type="Gene3D" id="3.40.190.10">
    <property type="entry name" value="Periplasmic binding protein-like II"/>
    <property type="match status" value="2"/>
</dbReference>
<protein>
    <submittedName>
        <fullName evidence="6">Extracellular solute-binding protein family 1</fullName>
    </submittedName>
</protein>
<comment type="subcellular location">
    <subcellularLocation>
        <location evidence="1">Periplasm</location>
    </subcellularLocation>
</comment>
<evidence type="ECO:0000313" key="7">
    <source>
        <dbReference type="Proteomes" id="UP000032431"/>
    </source>
</evidence>
<dbReference type="HOGENOM" id="CLU_026974_1_5_9"/>
<feature type="chain" id="PRO_5039595144" evidence="5">
    <location>
        <begin position="22"/>
        <end position="360"/>
    </location>
</feature>